<keyword evidence="7" id="KW-1185">Reference proteome</keyword>
<evidence type="ECO:0000259" key="5">
    <source>
        <dbReference type="Pfam" id="PF08281"/>
    </source>
</evidence>
<evidence type="ECO:0000256" key="2">
    <source>
        <dbReference type="ARBA" id="ARBA00023082"/>
    </source>
</evidence>
<dbReference type="Pfam" id="PF08281">
    <property type="entry name" value="Sigma70_r4_2"/>
    <property type="match status" value="1"/>
</dbReference>
<comment type="caution">
    <text evidence="6">The sequence shown here is derived from an EMBL/GenBank/DDBJ whole genome shotgun (WGS) entry which is preliminary data.</text>
</comment>
<dbReference type="NCBIfam" id="TIGR02937">
    <property type="entry name" value="sigma70-ECF"/>
    <property type="match status" value="1"/>
</dbReference>
<dbReference type="InterPro" id="IPR013249">
    <property type="entry name" value="RNA_pol_sigma70_r4_t2"/>
</dbReference>
<dbReference type="GO" id="GO:0003677">
    <property type="term" value="F:DNA binding"/>
    <property type="evidence" value="ECO:0007669"/>
    <property type="project" value="UniProtKB-KW"/>
</dbReference>
<dbReference type="PANTHER" id="PTHR43133:SF8">
    <property type="entry name" value="RNA POLYMERASE SIGMA FACTOR HI_1459-RELATED"/>
    <property type="match status" value="1"/>
</dbReference>
<keyword evidence="1" id="KW-0805">Transcription regulation</keyword>
<evidence type="ECO:0000313" key="6">
    <source>
        <dbReference type="EMBL" id="TYL83698.1"/>
    </source>
</evidence>
<dbReference type="InterPro" id="IPR039425">
    <property type="entry name" value="RNA_pol_sigma-70-like"/>
</dbReference>
<accession>A0A5D3K5J2</accession>
<feature type="domain" description="RNA polymerase sigma factor 70 region 4 type 2" evidence="5">
    <location>
        <begin position="113"/>
        <end position="163"/>
    </location>
</feature>
<evidence type="ECO:0000313" key="7">
    <source>
        <dbReference type="Proteomes" id="UP000324758"/>
    </source>
</evidence>
<dbReference type="PANTHER" id="PTHR43133">
    <property type="entry name" value="RNA POLYMERASE ECF-TYPE SIGMA FACTO"/>
    <property type="match status" value="1"/>
</dbReference>
<dbReference type="InterPro" id="IPR013324">
    <property type="entry name" value="RNA_pol_sigma_r3/r4-like"/>
</dbReference>
<dbReference type="SUPFAM" id="SSF88659">
    <property type="entry name" value="Sigma3 and sigma4 domains of RNA polymerase sigma factors"/>
    <property type="match status" value="1"/>
</dbReference>
<dbReference type="Proteomes" id="UP000324758">
    <property type="component" value="Unassembled WGS sequence"/>
</dbReference>
<dbReference type="CDD" id="cd06171">
    <property type="entry name" value="Sigma70_r4"/>
    <property type="match status" value="1"/>
</dbReference>
<evidence type="ECO:0000256" key="3">
    <source>
        <dbReference type="ARBA" id="ARBA00023125"/>
    </source>
</evidence>
<keyword evidence="3" id="KW-0238">DNA-binding</keyword>
<keyword evidence="4" id="KW-0804">Transcription</keyword>
<evidence type="ECO:0000256" key="1">
    <source>
        <dbReference type="ARBA" id="ARBA00023015"/>
    </source>
</evidence>
<dbReference type="GO" id="GO:0006352">
    <property type="term" value="P:DNA-templated transcription initiation"/>
    <property type="evidence" value="ECO:0007669"/>
    <property type="project" value="InterPro"/>
</dbReference>
<name>A0A5D3K5J2_9BRAD</name>
<reference evidence="6 7" key="1">
    <citation type="submission" date="2019-08" db="EMBL/GenBank/DDBJ databases">
        <title>Bradyrhizobium hipponensis sp. nov., a rhizobium isolated from a Lupinus angustifolius root nodule in Tunisia.</title>
        <authorList>
            <person name="Off K."/>
            <person name="Rejili M."/>
            <person name="Mars M."/>
            <person name="Brachmann A."/>
            <person name="Marin M."/>
        </authorList>
    </citation>
    <scope>NUCLEOTIDE SEQUENCE [LARGE SCALE GENOMIC DNA]</scope>
    <source>
        <strain evidence="6 7">CTAW71</strain>
    </source>
</reference>
<dbReference type="OrthoDB" id="9803470at2"/>
<dbReference type="EMBL" id="VSSS01000101">
    <property type="protein sequence ID" value="TYL83698.1"/>
    <property type="molecule type" value="Genomic_DNA"/>
</dbReference>
<dbReference type="RefSeq" id="WP_148778831.1">
    <property type="nucleotide sequence ID" value="NZ_VSSS01000101.1"/>
</dbReference>
<dbReference type="InterPro" id="IPR014284">
    <property type="entry name" value="RNA_pol_sigma-70_dom"/>
</dbReference>
<protein>
    <submittedName>
        <fullName evidence="6">Sigma-70 family RNA polymerase sigma factor</fullName>
    </submittedName>
</protein>
<sequence>MQNGVNPGRDGMPMLDSAYNFARFLSGDADAAEHIVQAAFLRTDVDTERRNRTRLLRGVRNCYRTWLTTRRRRDRQSDVFAHKRLPDAVAASVLRTDDRADKISAAAGLDATAIRCAIETLPRRLREILVLREIDELSYREIAEVTSLPTGEVLSRLACARRRFAGSVGR</sequence>
<dbReference type="Gene3D" id="1.10.10.10">
    <property type="entry name" value="Winged helix-like DNA-binding domain superfamily/Winged helix DNA-binding domain"/>
    <property type="match status" value="1"/>
</dbReference>
<evidence type="ECO:0000256" key="4">
    <source>
        <dbReference type="ARBA" id="ARBA00023163"/>
    </source>
</evidence>
<dbReference type="AlphaFoldDB" id="A0A5D3K5J2"/>
<organism evidence="6 7">
    <name type="scientific">Bradyrhizobium rifense</name>
    <dbReference type="NCBI Taxonomy" id="515499"/>
    <lineage>
        <taxon>Bacteria</taxon>
        <taxon>Pseudomonadati</taxon>
        <taxon>Pseudomonadota</taxon>
        <taxon>Alphaproteobacteria</taxon>
        <taxon>Hyphomicrobiales</taxon>
        <taxon>Nitrobacteraceae</taxon>
        <taxon>Bradyrhizobium</taxon>
    </lineage>
</organism>
<dbReference type="InterPro" id="IPR036388">
    <property type="entry name" value="WH-like_DNA-bd_sf"/>
</dbReference>
<keyword evidence="2" id="KW-0731">Sigma factor</keyword>
<dbReference type="GO" id="GO:0016987">
    <property type="term" value="F:sigma factor activity"/>
    <property type="evidence" value="ECO:0007669"/>
    <property type="project" value="UniProtKB-KW"/>
</dbReference>
<gene>
    <name evidence="6" type="ORF">FXB40_45850</name>
</gene>
<proteinExistence type="predicted"/>